<sequence length="145" mass="17280">MDPIEDITRDEWQEFYEIFPAIYFALAYVSRYGTDMHWIEKIALTEPNGVPDFPGYDLWLKRKAFIFSIKHNGISFLLDNINPYTRPLPAYYCFLRLKEAQINKQEIIQALKFQINQSVTPGEYADHAREYIEKMDNMIFFDGYQ</sequence>
<evidence type="ECO:0000313" key="2">
    <source>
        <dbReference type="Proteomes" id="UP000005496"/>
    </source>
</evidence>
<reference evidence="1" key="1">
    <citation type="submission" date="2010-05" db="EMBL/GenBank/DDBJ databases">
        <title>The draft genome of Desulfonatronospira thiodismutans ASO3-1.</title>
        <authorList>
            <consortium name="US DOE Joint Genome Institute (JGI-PGF)"/>
            <person name="Lucas S."/>
            <person name="Copeland A."/>
            <person name="Lapidus A."/>
            <person name="Cheng J.-F."/>
            <person name="Bruce D."/>
            <person name="Goodwin L."/>
            <person name="Pitluck S."/>
            <person name="Chertkov O."/>
            <person name="Brettin T."/>
            <person name="Detter J.C."/>
            <person name="Han C."/>
            <person name="Land M.L."/>
            <person name="Hauser L."/>
            <person name="Kyrpides N."/>
            <person name="Mikhailova N."/>
            <person name="Muyzer G."/>
            <person name="Woyke T."/>
        </authorList>
    </citation>
    <scope>NUCLEOTIDE SEQUENCE [LARGE SCALE GENOMIC DNA]</scope>
    <source>
        <strain evidence="1">ASO3-1</strain>
    </source>
</reference>
<protein>
    <submittedName>
        <fullName evidence="1">Uncharacterized protein</fullName>
    </submittedName>
</protein>
<comment type="caution">
    <text evidence="1">The sequence shown here is derived from an EMBL/GenBank/DDBJ whole genome shotgun (WGS) entry which is preliminary data.</text>
</comment>
<keyword evidence="2" id="KW-1185">Reference proteome</keyword>
<dbReference type="AlphaFoldDB" id="D6SN29"/>
<name>D6SN29_9BACT</name>
<dbReference type="Proteomes" id="UP000005496">
    <property type="component" value="Unassembled WGS sequence"/>
</dbReference>
<gene>
    <name evidence="1" type="ORF">Dthio_PD3537</name>
</gene>
<organism evidence="1 2">
    <name type="scientific">Desulfonatronospira thiodismutans ASO3-1</name>
    <dbReference type="NCBI Taxonomy" id="555779"/>
    <lineage>
        <taxon>Bacteria</taxon>
        <taxon>Pseudomonadati</taxon>
        <taxon>Thermodesulfobacteriota</taxon>
        <taxon>Desulfovibrionia</taxon>
        <taxon>Desulfovibrionales</taxon>
        <taxon>Desulfonatronovibrionaceae</taxon>
        <taxon>Desulfonatronospira</taxon>
    </lineage>
</organism>
<evidence type="ECO:0000313" key="1">
    <source>
        <dbReference type="EMBL" id="EFI36090.1"/>
    </source>
</evidence>
<dbReference type="EMBL" id="ACJN02000001">
    <property type="protein sequence ID" value="EFI36090.1"/>
    <property type="molecule type" value="Genomic_DNA"/>
</dbReference>
<accession>D6SN29</accession>
<proteinExistence type="predicted"/>